<evidence type="ECO:0000259" key="2">
    <source>
        <dbReference type="Pfam" id="PF19783"/>
    </source>
</evidence>
<feature type="chain" id="PRO_5046655799" description="DUF6268 domain-containing protein" evidence="1">
    <location>
        <begin position="26"/>
        <end position="313"/>
    </location>
</feature>
<protein>
    <recommendedName>
        <fullName evidence="2">DUF6268 domain-containing protein</fullName>
    </recommendedName>
</protein>
<dbReference type="RefSeq" id="WP_188368939.1">
    <property type="nucleotide sequence ID" value="NZ_BMFH01000001.1"/>
</dbReference>
<reference evidence="4" key="1">
    <citation type="journal article" date="2019" name="Int. J. Syst. Evol. Microbiol.">
        <title>The Global Catalogue of Microorganisms (GCM) 10K type strain sequencing project: providing services to taxonomists for standard genome sequencing and annotation.</title>
        <authorList>
            <consortium name="The Broad Institute Genomics Platform"/>
            <consortium name="The Broad Institute Genome Sequencing Center for Infectious Disease"/>
            <person name="Wu L."/>
            <person name="Ma J."/>
        </authorList>
    </citation>
    <scope>NUCLEOTIDE SEQUENCE [LARGE SCALE GENOMIC DNA]</scope>
    <source>
        <strain evidence="4">CGMCC 1.12606</strain>
    </source>
</reference>
<evidence type="ECO:0000256" key="1">
    <source>
        <dbReference type="SAM" id="SignalP"/>
    </source>
</evidence>
<feature type="domain" description="DUF6268" evidence="2">
    <location>
        <begin position="94"/>
        <end position="264"/>
    </location>
</feature>
<dbReference type="EMBL" id="BMFH01000001">
    <property type="protein sequence ID" value="GGD39260.1"/>
    <property type="molecule type" value="Genomic_DNA"/>
</dbReference>
<keyword evidence="1" id="KW-0732">Signal</keyword>
<dbReference type="Pfam" id="PF19783">
    <property type="entry name" value="DUF6268"/>
    <property type="match status" value="1"/>
</dbReference>
<proteinExistence type="predicted"/>
<sequence>MKVPIPIRLVLICCSWLGFIPSASAQEYLDLASVSYTTSFNSNVLDEDRDTSIQEWNLSFDLPLVLNEKTALLFGLGTNKIGVELIPSPEPDTDLYSISLRLGVNHVFSERWSATFLLIPKVASDFTSGFRKGNQIGAVALLTSKKDVRLKYSYGLYANKEEFGLLLVPILGVYYKSPNDRFEADVFAPARIDLNYRLGERTSTGLRFDGLGTSFSIQNPGYPDHYVTRVSNDLYAYGQYELTPNILLRAKLGYAFFRNFKVYENDDKIGLSLAGIFFGDNREILNQDIRDSFQFKLEMVYRFNLKQESKQPQ</sequence>
<dbReference type="SUPFAM" id="SSF56935">
    <property type="entry name" value="Porins"/>
    <property type="match status" value="1"/>
</dbReference>
<dbReference type="Proteomes" id="UP000625780">
    <property type="component" value="Unassembled WGS sequence"/>
</dbReference>
<organism evidence="3 4">
    <name type="scientific">Muriicola marianensis</name>
    <dbReference type="NCBI Taxonomy" id="1324801"/>
    <lineage>
        <taxon>Bacteria</taxon>
        <taxon>Pseudomonadati</taxon>
        <taxon>Bacteroidota</taxon>
        <taxon>Flavobacteriia</taxon>
        <taxon>Flavobacteriales</taxon>
        <taxon>Flavobacteriaceae</taxon>
        <taxon>Muriicola</taxon>
    </lineage>
</organism>
<gene>
    <name evidence="3" type="ORF">GCM10011361_02980</name>
</gene>
<evidence type="ECO:0000313" key="3">
    <source>
        <dbReference type="EMBL" id="GGD39260.1"/>
    </source>
</evidence>
<comment type="caution">
    <text evidence="3">The sequence shown here is derived from an EMBL/GenBank/DDBJ whole genome shotgun (WGS) entry which is preliminary data.</text>
</comment>
<feature type="signal peptide" evidence="1">
    <location>
        <begin position="1"/>
        <end position="25"/>
    </location>
</feature>
<keyword evidence="4" id="KW-1185">Reference proteome</keyword>
<dbReference type="InterPro" id="IPR046235">
    <property type="entry name" value="DUF6268"/>
</dbReference>
<accession>A0ABQ1QS32</accession>
<name>A0ABQ1QS32_9FLAO</name>
<evidence type="ECO:0000313" key="4">
    <source>
        <dbReference type="Proteomes" id="UP000625780"/>
    </source>
</evidence>